<keyword evidence="14" id="KW-1185">Reference proteome</keyword>
<dbReference type="InterPro" id="IPR000008">
    <property type="entry name" value="C2_dom"/>
</dbReference>
<dbReference type="InterPro" id="IPR036465">
    <property type="entry name" value="vWFA_dom_sf"/>
</dbReference>
<dbReference type="GO" id="GO:0046872">
    <property type="term" value="F:metal ion binding"/>
    <property type="evidence" value="ECO:0007669"/>
    <property type="project" value="UniProtKB-KW"/>
</dbReference>
<evidence type="ECO:0000259" key="12">
    <source>
        <dbReference type="PROSITE" id="PS50004"/>
    </source>
</evidence>
<dbReference type="InterPro" id="IPR035892">
    <property type="entry name" value="C2_domain_sf"/>
</dbReference>
<evidence type="ECO:0000256" key="7">
    <source>
        <dbReference type="ARBA" id="ARBA00022723"/>
    </source>
</evidence>
<dbReference type="Pfam" id="PF07002">
    <property type="entry name" value="Copine"/>
    <property type="match status" value="1"/>
</dbReference>
<feature type="domain" description="C2" evidence="12">
    <location>
        <begin position="1"/>
        <end position="113"/>
    </location>
</feature>
<dbReference type="InterPro" id="IPR002035">
    <property type="entry name" value="VWF_A"/>
</dbReference>
<dbReference type="PROSITE" id="PS50004">
    <property type="entry name" value="C2"/>
    <property type="match status" value="2"/>
</dbReference>
<keyword evidence="5" id="KW-1003">Cell membrane</keyword>
<dbReference type="OrthoDB" id="5855668at2759"/>
<dbReference type="InterPro" id="IPR045052">
    <property type="entry name" value="Copine"/>
</dbReference>
<dbReference type="AlphaFoldDB" id="A0A1R2D155"/>
<evidence type="ECO:0000256" key="4">
    <source>
        <dbReference type="ARBA" id="ARBA00009048"/>
    </source>
</evidence>
<evidence type="ECO:0000313" key="14">
    <source>
        <dbReference type="Proteomes" id="UP000187209"/>
    </source>
</evidence>
<evidence type="ECO:0000256" key="3">
    <source>
        <dbReference type="ARBA" id="ARBA00004496"/>
    </source>
</evidence>
<dbReference type="EMBL" id="MPUH01000018">
    <property type="protein sequence ID" value="OMJ94985.1"/>
    <property type="molecule type" value="Genomic_DNA"/>
</dbReference>
<comment type="caution">
    <text evidence="13">The sequence shown here is derived from an EMBL/GenBank/DDBJ whole genome shotgun (WGS) entry which is preliminary data.</text>
</comment>
<evidence type="ECO:0000256" key="9">
    <source>
        <dbReference type="ARBA" id="ARBA00022837"/>
    </source>
</evidence>
<dbReference type="CDD" id="cd04047">
    <property type="entry name" value="C2B_Copine"/>
    <property type="match status" value="1"/>
</dbReference>
<keyword evidence="8" id="KW-0677">Repeat</keyword>
<feature type="domain" description="C2" evidence="12">
    <location>
        <begin position="115"/>
        <end position="239"/>
    </location>
</feature>
<dbReference type="InterPro" id="IPR037768">
    <property type="entry name" value="C2B_Copine"/>
</dbReference>
<sequence>MVEANNLVTKVELFIAARDLVNKDTFSKSDPFCLLAVQHAAGGAYTEIGRTEVKKNNLNPTWKQTFQLDYYFETKQPLKFSVFDYDESNPDDLGNVFVTLGELVGKGTSFLQLNRGGTLVVRVDEVKSSRDIFMLRFRGIKLDKKDTFGKSDPYLIFYRNISQNQWSEIYRTEVIKNTLDPVWNPFELSEQQLCNADRAKPIKVECYDWDKVGTHDLIGVFETTLVPLITRGSRFELRNPKKNKPAGIIELTDIALRKNLSFIDYLRCGVQISLSVAIDFTASNGEYSDRGSLHHIGEGTGNEYERAIWEIGGILEAYDTDKYFPVFGFGGVPHGERKANHCFPLTGDSQNPYVLGAQGILDLYRTSLTRVSLSGPTLFHHIINQTIAVASSTPPQSIYHVLLILTDGAIMDMDETLNSIVQAAGLPMSIIIVGVGKADFDNMERLDCDGGSLVDTQGRKSVRDIVQFVPFRKYGGNPVQLAAEVLKEVPIQLTTFMKMINYAPDVPEAKPIEGGESSSHHHHHHH</sequence>
<dbReference type="GO" id="GO:0071277">
    <property type="term" value="P:cellular response to calcium ion"/>
    <property type="evidence" value="ECO:0007669"/>
    <property type="project" value="TreeGrafter"/>
</dbReference>
<keyword evidence="7" id="KW-0479">Metal-binding</keyword>
<keyword evidence="6" id="KW-0963">Cytoplasm</keyword>
<name>A0A1R2D155_9CILI</name>
<dbReference type="GO" id="GO:0005886">
    <property type="term" value="C:plasma membrane"/>
    <property type="evidence" value="ECO:0007669"/>
    <property type="project" value="UniProtKB-SubCell"/>
</dbReference>
<dbReference type="FunFam" id="2.60.40.150:FF:000042">
    <property type="entry name" value="Copine 3"/>
    <property type="match status" value="1"/>
</dbReference>
<evidence type="ECO:0000256" key="8">
    <source>
        <dbReference type="ARBA" id="ARBA00022737"/>
    </source>
</evidence>
<dbReference type="Proteomes" id="UP000187209">
    <property type="component" value="Unassembled WGS sequence"/>
</dbReference>
<evidence type="ECO:0000256" key="11">
    <source>
        <dbReference type="ARBA" id="ARBA00023242"/>
    </source>
</evidence>
<evidence type="ECO:0000256" key="10">
    <source>
        <dbReference type="ARBA" id="ARBA00023136"/>
    </source>
</evidence>
<dbReference type="GO" id="GO:0005634">
    <property type="term" value="C:nucleus"/>
    <property type="evidence" value="ECO:0007669"/>
    <property type="project" value="UniProtKB-SubCell"/>
</dbReference>
<reference evidence="13 14" key="1">
    <citation type="submission" date="2016-11" db="EMBL/GenBank/DDBJ databases">
        <title>The macronuclear genome of Stentor coeruleus: a giant cell with tiny introns.</title>
        <authorList>
            <person name="Slabodnick M."/>
            <person name="Ruby J.G."/>
            <person name="Reiff S.B."/>
            <person name="Swart E.C."/>
            <person name="Gosai S."/>
            <person name="Prabakaran S."/>
            <person name="Witkowska E."/>
            <person name="Larue G.E."/>
            <person name="Fisher S."/>
            <person name="Freeman R.M."/>
            <person name="Gunawardena J."/>
            <person name="Chu W."/>
            <person name="Stover N.A."/>
            <person name="Gregory B.D."/>
            <person name="Nowacki M."/>
            <person name="Derisi J."/>
            <person name="Roy S.W."/>
            <person name="Marshall W.F."/>
            <person name="Sood P."/>
        </authorList>
    </citation>
    <scope>NUCLEOTIDE SEQUENCE [LARGE SCALE GENOMIC DNA]</scope>
    <source>
        <strain evidence="13">WM001</strain>
    </source>
</reference>
<proteinExistence type="inferred from homology"/>
<dbReference type="SMART" id="SM00239">
    <property type="entry name" value="C2"/>
    <property type="match status" value="2"/>
</dbReference>
<organism evidence="13 14">
    <name type="scientific">Stentor coeruleus</name>
    <dbReference type="NCBI Taxonomy" id="5963"/>
    <lineage>
        <taxon>Eukaryota</taxon>
        <taxon>Sar</taxon>
        <taxon>Alveolata</taxon>
        <taxon>Ciliophora</taxon>
        <taxon>Postciliodesmatophora</taxon>
        <taxon>Heterotrichea</taxon>
        <taxon>Heterotrichida</taxon>
        <taxon>Stentoridae</taxon>
        <taxon>Stentor</taxon>
    </lineage>
</organism>
<comment type="similarity">
    <text evidence="4">Belongs to the copine family.</text>
</comment>
<dbReference type="PANTHER" id="PTHR10857">
    <property type="entry name" value="COPINE"/>
    <property type="match status" value="1"/>
</dbReference>
<dbReference type="SMART" id="SM00327">
    <property type="entry name" value="VWA"/>
    <property type="match status" value="1"/>
</dbReference>
<dbReference type="Gene3D" id="2.60.40.150">
    <property type="entry name" value="C2 domain"/>
    <property type="match status" value="2"/>
</dbReference>
<dbReference type="InterPro" id="IPR010734">
    <property type="entry name" value="Copine_C"/>
</dbReference>
<accession>A0A1R2D155</accession>
<keyword evidence="10" id="KW-0472">Membrane</keyword>
<dbReference type="SUPFAM" id="SSF49562">
    <property type="entry name" value="C2 domain (Calcium/lipid-binding domain, CaLB)"/>
    <property type="match status" value="2"/>
</dbReference>
<evidence type="ECO:0000256" key="1">
    <source>
        <dbReference type="ARBA" id="ARBA00004123"/>
    </source>
</evidence>
<evidence type="ECO:0000256" key="2">
    <source>
        <dbReference type="ARBA" id="ARBA00004236"/>
    </source>
</evidence>
<dbReference type="Pfam" id="PF00168">
    <property type="entry name" value="C2"/>
    <property type="match status" value="2"/>
</dbReference>
<gene>
    <name evidence="13" type="ORF">SteCoe_1677</name>
</gene>
<dbReference type="PANTHER" id="PTHR10857:SF106">
    <property type="entry name" value="C2 DOMAIN-CONTAINING PROTEIN"/>
    <property type="match status" value="1"/>
</dbReference>
<comment type="subcellular location">
    <subcellularLocation>
        <location evidence="2">Cell membrane</location>
    </subcellularLocation>
    <subcellularLocation>
        <location evidence="3">Cytoplasm</location>
    </subcellularLocation>
    <subcellularLocation>
        <location evidence="1">Nucleus</location>
    </subcellularLocation>
</comment>
<dbReference type="CDD" id="cd04048">
    <property type="entry name" value="C2A_Copine"/>
    <property type="match status" value="1"/>
</dbReference>
<keyword evidence="11" id="KW-0539">Nucleus</keyword>
<evidence type="ECO:0000313" key="13">
    <source>
        <dbReference type="EMBL" id="OMJ94985.1"/>
    </source>
</evidence>
<dbReference type="GO" id="GO:0005737">
    <property type="term" value="C:cytoplasm"/>
    <property type="evidence" value="ECO:0007669"/>
    <property type="project" value="UniProtKB-SubCell"/>
</dbReference>
<evidence type="ECO:0000256" key="5">
    <source>
        <dbReference type="ARBA" id="ARBA00022475"/>
    </source>
</evidence>
<dbReference type="GO" id="GO:0005544">
    <property type="term" value="F:calcium-dependent phospholipid binding"/>
    <property type="evidence" value="ECO:0007669"/>
    <property type="project" value="InterPro"/>
</dbReference>
<protein>
    <recommendedName>
        <fullName evidence="12">C2 domain-containing protein</fullName>
    </recommendedName>
</protein>
<dbReference type="SUPFAM" id="SSF53300">
    <property type="entry name" value="vWA-like"/>
    <property type="match status" value="1"/>
</dbReference>
<evidence type="ECO:0000256" key="6">
    <source>
        <dbReference type="ARBA" id="ARBA00022490"/>
    </source>
</evidence>
<keyword evidence="9" id="KW-0106">Calcium</keyword>